<dbReference type="Gene3D" id="3.90.25.10">
    <property type="entry name" value="UDP-galactose 4-epimerase, domain 1"/>
    <property type="match status" value="1"/>
</dbReference>
<dbReference type="STRING" id="1448308.A0A2T2NAD3"/>
<dbReference type="SUPFAM" id="SSF51735">
    <property type="entry name" value="NAD(P)-binding Rossmann-fold domains"/>
    <property type="match status" value="1"/>
</dbReference>
<dbReference type="OrthoDB" id="419598at2759"/>
<keyword evidence="1" id="KW-0521">NADP</keyword>
<evidence type="ECO:0000256" key="2">
    <source>
        <dbReference type="ARBA" id="ARBA00023002"/>
    </source>
</evidence>
<evidence type="ECO:0000259" key="3">
    <source>
        <dbReference type="Pfam" id="PF05368"/>
    </source>
</evidence>
<dbReference type="InterPro" id="IPR008030">
    <property type="entry name" value="NmrA-like"/>
</dbReference>
<dbReference type="PANTHER" id="PTHR47706:SF11">
    <property type="entry name" value="ISOFLAVONE REDUCTASE FAMILY PROTEIN (AFU_ORTHOLOGUE AFUA_1G12510)"/>
    <property type="match status" value="1"/>
</dbReference>
<feature type="domain" description="NmrA-like" evidence="3">
    <location>
        <begin position="7"/>
        <end position="258"/>
    </location>
</feature>
<dbReference type="GO" id="GO:0016491">
    <property type="term" value="F:oxidoreductase activity"/>
    <property type="evidence" value="ECO:0007669"/>
    <property type="project" value="UniProtKB-KW"/>
</dbReference>
<dbReference type="PANTHER" id="PTHR47706">
    <property type="entry name" value="NMRA-LIKE FAMILY PROTEIN"/>
    <property type="match status" value="1"/>
</dbReference>
<evidence type="ECO:0000313" key="5">
    <source>
        <dbReference type="Proteomes" id="UP000240883"/>
    </source>
</evidence>
<protein>
    <submittedName>
        <fullName evidence="4">NAD(P)-binding protein</fullName>
    </submittedName>
</protein>
<dbReference type="EMBL" id="KZ678141">
    <property type="protein sequence ID" value="PSN62405.1"/>
    <property type="molecule type" value="Genomic_DNA"/>
</dbReference>
<evidence type="ECO:0000256" key="1">
    <source>
        <dbReference type="ARBA" id="ARBA00022857"/>
    </source>
</evidence>
<dbReference type="InterPro" id="IPR051609">
    <property type="entry name" value="NmrA/Isoflavone_reductase-like"/>
</dbReference>
<sequence length="317" mass="34967">MAAPLPSKVLFFGATGIIGKYIIASLVEAKSSFQKVGIFTSSGTLSKKADDIAKLKAKGVEVIVGDVENENDVKKAYEGYDTVISALGRSVILAQIPLLKLAEASSTITHFYPSEYGTDIEYGPQSPSEKPHQLKLKVRAYVRENVRRLKVTYLVTGPYSDLYIDKIGYDEFVKAGTFDVKAKKAVLLGTGKEKVSFTTMRDVGQLLVAALKTPVDKSPRVLKVNSFTATPEEILKEFEKQTGAKWQVEYTPLNELKKVEKEIWDSGSPFGTLFTLRRIWTEGGTLYAERDNGKIGDPSLETLEEQVRKVVAKQTSA</sequence>
<organism evidence="4 5">
    <name type="scientific">Corynespora cassiicola Philippines</name>
    <dbReference type="NCBI Taxonomy" id="1448308"/>
    <lineage>
        <taxon>Eukaryota</taxon>
        <taxon>Fungi</taxon>
        <taxon>Dikarya</taxon>
        <taxon>Ascomycota</taxon>
        <taxon>Pezizomycotina</taxon>
        <taxon>Dothideomycetes</taxon>
        <taxon>Pleosporomycetidae</taxon>
        <taxon>Pleosporales</taxon>
        <taxon>Corynesporascaceae</taxon>
        <taxon>Corynespora</taxon>
    </lineage>
</organism>
<keyword evidence="5" id="KW-1185">Reference proteome</keyword>
<gene>
    <name evidence="4" type="ORF">BS50DRAFT_577317</name>
</gene>
<dbReference type="AlphaFoldDB" id="A0A2T2NAD3"/>
<name>A0A2T2NAD3_CORCC</name>
<evidence type="ECO:0000313" key="4">
    <source>
        <dbReference type="EMBL" id="PSN62405.1"/>
    </source>
</evidence>
<accession>A0A2T2NAD3</accession>
<proteinExistence type="predicted"/>
<dbReference type="Proteomes" id="UP000240883">
    <property type="component" value="Unassembled WGS sequence"/>
</dbReference>
<reference evidence="4 5" key="1">
    <citation type="journal article" date="2018" name="Front. Microbiol.">
        <title>Genome-Wide Analysis of Corynespora cassiicola Leaf Fall Disease Putative Effectors.</title>
        <authorList>
            <person name="Lopez D."/>
            <person name="Ribeiro S."/>
            <person name="Label P."/>
            <person name="Fumanal B."/>
            <person name="Venisse J.S."/>
            <person name="Kohler A."/>
            <person name="de Oliveira R.R."/>
            <person name="Labutti K."/>
            <person name="Lipzen A."/>
            <person name="Lail K."/>
            <person name="Bauer D."/>
            <person name="Ohm R.A."/>
            <person name="Barry K.W."/>
            <person name="Spatafora J."/>
            <person name="Grigoriev I.V."/>
            <person name="Martin F.M."/>
            <person name="Pujade-Renaud V."/>
        </authorList>
    </citation>
    <scope>NUCLEOTIDE SEQUENCE [LARGE SCALE GENOMIC DNA]</scope>
    <source>
        <strain evidence="4 5">Philippines</strain>
    </source>
</reference>
<dbReference type="InterPro" id="IPR036291">
    <property type="entry name" value="NAD(P)-bd_dom_sf"/>
</dbReference>
<dbReference type="Pfam" id="PF05368">
    <property type="entry name" value="NmrA"/>
    <property type="match status" value="1"/>
</dbReference>
<keyword evidence="2" id="KW-0560">Oxidoreductase</keyword>
<dbReference type="Gene3D" id="3.40.50.720">
    <property type="entry name" value="NAD(P)-binding Rossmann-like Domain"/>
    <property type="match status" value="1"/>
</dbReference>